<organism evidence="4 5">
    <name type="scientific">Solidesulfovibrio aerotolerans</name>
    <dbReference type="NCBI Taxonomy" id="295255"/>
    <lineage>
        <taxon>Bacteria</taxon>
        <taxon>Pseudomonadati</taxon>
        <taxon>Thermodesulfobacteriota</taxon>
        <taxon>Desulfovibrionia</taxon>
        <taxon>Desulfovibrionales</taxon>
        <taxon>Desulfovibrionaceae</taxon>
        <taxon>Solidesulfovibrio</taxon>
    </lineage>
</organism>
<dbReference type="InterPro" id="IPR050469">
    <property type="entry name" value="Diguanylate_Cyclase"/>
</dbReference>
<dbReference type="Pfam" id="PF00990">
    <property type="entry name" value="GGDEF"/>
    <property type="match status" value="1"/>
</dbReference>
<dbReference type="SUPFAM" id="SSF55073">
    <property type="entry name" value="Nucleotide cyclase"/>
    <property type="match status" value="1"/>
</dbReference>
<accession>A0A7C9MGV4</accession>
<dbReference type="GO" id="GO:0052621">
    <property type="term" value="F:diguanylate cyclase activity"/>
    <property type="evidence" value="ECO:0007669"/>
    <property type="project" value="UniProtKB-EC"/>
</dbReference>
<reference evidence="4 5" key="1">
    <citation type="submission" date="2020-01" db="EMBL/GenBank/DDBJ databases">
        <title>Genome sequence of Desulfovibrio aerotolerans DSM 16695(T).</title>
        <authorList>
            <person name="Karnachuk O."/>
            <person name="Avakyan M."/>
            <person name="Mardanov A."/>
            <person name="Kadnikov V."/>
            <person name="Ravin N."/>
        </authorList>
    </citation>
    <scope>NUCLEOTIDE SEQUENCE [LARGE SCALE GENOMIC DNA]</scope>
    <source>
        <strain evidence="4 5">DSM 16695</strain>
    </source>
</reference>
<dbReference type="EC" id="2.7.7.65" evidence="1"/>
<dbReference type="Gene3D" id="3.30.70.270">
    <property type="match status" value="1"/>
</dbReference>
<dbReference type="GO" id="GO:1902201">
    <property type="term" value="P:negative regulation of bacterial-type flagellum-dependent cell motility"/>
    <property type="evidence" value="ECO:0007669"/>
    <property type="project" value="TreeGrafter"/>
</dbReference>
<feature type="domain" description="GGDEF" evidence="3">
    <location>
        <begin position="213"/>
        <end position="351"/>
    </location>
</feature>
<dbReference type="Proteomes" id="UP000482487">
    <property type="component" value="Unassembled WGS sequence"/>
</dbReference>
<gene>
    <name evidence="4" type="ORF">GTA51_15525</name>
</gene>
<dbReference type="CDD" id="cd01949">
    <property type="entry name" value="GGDEF"/>
    <property type="match status" value="1"/>
</dbReference>
<dbReference type="EMBL" id="WVUD01000034">
    <property type="protein sequence ID" value="MYL84530.1"/>
    <property type="molecule type" value="Genomic_DNA"/>
</dbReference>
<dbReference type="GO" id="GO:0043709">
    <property type="term" value="P:cell adhesion involved in single-species biofilm formation"/>
    <property type="evidence" value="ECO:0007669"/>
    <property type="project" value="TreeGrafter"/>
</dbReference>
<evidence type="ECO:0000313" key="5">
    <source>
        <dbReference type="Proteomes" id="UP000482487"/>
    </source>
</evidence>
<protein>
    <recommendedName>
        <fullName evidence="1">diguanylate cyclase</fullName>
        <ecNumber evidence="1">2.7.7.65</ecNumber>
    </recommendedName>
</protein>
<dbReference type="InterPro" id="IPR043128">
    <property type="entry name" value="Rev_trsase/Diguanyl_cyclase"/>
</dbReference>
<dbReference type="SMART" id="SM00267">
    <property type="entry name" value="GGDEF"/>
    <property type="match status" value="1"/>
</dbReference>
<dbReference type="RefSeq" id="WP_160962645.1">
    <property type="nucleotide sequence ID" value="NZ_WVUD01000034.1"/>
</dbReference>
<proteinExistence type="predicted"/>
<name>A0A7C9MGV4_9BACT</name>
<dbReference type="NCBIfam" id="TIGR00254">
    <property type="entry name" value="GGDEF"/>
    <property type="match status" value="1"/>
</dbReference>
<dbReference type="OrthoDB" id="9779960at2"/>
<keyword evidence="5" id="KW-1185">Reference proteome</keyword>
<evidence type="ECO:0000256" key="2">
    <source>
        <dbReference type="ARBA" id="ARBA00034247"/>
    </source>
</evidence>
<evidence type="ECO:0000256" key="1">
    <source>
        <dbReference type="ARBA" id="ARBA00012528"/>
    </source>
</evidence>
<sequence>MAESCPVVKCKIQNVCSEIHKIGYGDDPSWLAIVLIVRNLLAKFSCFTESQKTLLKSWVFYELKKKDNSEEHLGVVIQRLEQFFGDNKKSKDLKNQYVRQNEIMGAMTGAIDDFLRELFFSESFRSNLVAKYGNESLEVLNKDEDPALIVKKMKVVVTEMLTAYRHEAEEWQQKAKSLEQMVNVDSLLAPLHNRGALENHLRTEISNCQSTGCKLSVLMMDIDDFKEINDGYGHQVGDDILRALAKIVHSHASMYGWYAARYGGDELVIVCKSSADEVLLHADAIRIAVQNYDFYPRKDGKVQGSGVKFTVSIGVGEYIQGMTSDDLVDVADRAMYKVKVAGKNDVAVFEPAENIS</sequence>
<dbReference type="PANTHER" id="PTHR45138">
    <property type="entry name" value="REGULATORY COMPONENTS OF SENSORY TRANSDUCTION SYSTEM"/>
    <property type="match status" value="1"/>
</dbReference>
<dbReference type="GO" id="GO:0005886">
    <property type="term" value="C:plasma membrane"/>
    <property type="evidence" value="ECO:0007669"/>
    <property type="project" value="TreeGrafter"/>
</dbReference>
<comment type="caution">
    <text evidence="4">The sequence shown here is derived from an EMBL/GenBank/DDBJ whole genome shotgun (WGS) entry which is preliminary data.</text>
</comment>
<dbReference type="InterPro" id="IPR000160">
    <property type="entry name" value="GGDEF_dom"/>
</dbReference>
<comment type="catalytic activity">
    <reaction evidence="2">
        <text>2 GTP = 3',3'-c-di-GMP + 2 diphosphate</text>
        <dbReference type="Rhea" id="RHEA:24898"/>
        <dbReference type="ChEBI" id="CHEBI:33019"/>
        <dbReference type="ChEBI" id="CHEBI:37565"/>
        <dbReference type="ChEBI" id="CHEBI:58805"/>
        <dbReference type="EC" id="2.7.7.65"/>
    </reaction>
</comment>
<dbReference type="InterPro" id="IPR029787">
    <property type="entry name" value="Nucleotide_cyclase"/>
</dbReference>
<dbReference type="AlphaFoldDB" id="A0A7C9MGV4"/>
<dbReference type="PROSITE" id="PS50887">
    <property type="entry name" value="GGDEF"/>
    <property type="match status" value="1"/>
</dbReference>
<evidence type="ECO:0000259" key="3">
    <source>
        <dbReference type="PROSITE" id="PS50887"/>
    </source>
</evidence>
<evidence type="ECO:0000313" key="4">
    <source>
        <dbReference type="EMBL" id="MYL84530.1"/>
    </source>
</evidence>
<dbReference type="PANTHER" id="PTHR45138:SF9">
    <property type="entry name" value="DIGUANYLATE CYCLASE DGCM-RELATED"/>
    <property type="match status" value="1"/>
</dbReference>